<evidence type="ECO:0000256" key="3">
    <source>
        <dbReference type="ARBA" id="ARBA00023157"/>
    </source>
</evidence>
<evidence type="ECO:0000256" key="2">
    <source>
        <dbReference type="ARBA" id="ARBA00022737"/>
    </source>
</evidence>
<dbReference type="InterPro" id="IPR031325">
    <property type="entry name" value="RHS_repeat"/>
</dbReference>
<reference evidence="7 8" key="1">
    <citation type="submission" date="2018-11" db="EMBL/GenBank/DDBJ databases">
        <title>Sequencing the genomes of 1000 actinobacteria strains.</title>
        <authorList>
            <person name="Klenk H.-P."/>
        </authorList>
    </citation>
    <scope>NUCLEOTIDE SEQUENCE [LARGE SCALE GENOMIC DNA]</scope>
    <source>
        <strain evidence="7 8">DSM 44254</strain>
    </source>
</reference>
<evidence type="ECO:0000313" key="7">
    <source>
        <dbReference type="EMBL" id="ROO88264.1"/>
    </source>
</evidence>
<dbReference type="NCBIfam" id="TIGR01643">
    <property type="entry name" value="YD_repeat_2x"/>
    <property type="match status" value="9"/>
</dbReference>
<keyword evidence="8" id="KW-1185">Reference proteome</keyword>
<dbReference type="EMBL" id="RJKE01000001">
    <property type="protein sequence ID" value="ROO88264.1"/>
    <property type="molecule type" value="Genomic_DNA"/>
</dbReference>
<keyword evidence="2" id="KW-0677">Repeat</keyword>
<dbReference type="RefSeq" id="WP_123667525.1">
    <property type="nucleotide sequence ID" value="NZ_RJKE01000001.1"/>
</dbReference>
<dbReference type="Gene3D" id="2.180.10.10">
    <property type="entry name" value="RHS repeat-associated core"/>
    <property type="match status" value="4"/>
</dbReference>
<dbReference type="SMART" id="SM00560">
    <property type="entry name" value="LamGL"/>
    <property type="match status" value="1"/>
</dbReference>
<dbReference type="Pfam" id="PF20148">
    <property type="entry name" value="DUF6531"/>
    <property type="match status" value="1"/>
</dbReference>
<dbReference type="CDD" id="cd00081">
    <property type="entry name" value="Hint"/>
    <property type="match status" value="1"/>
</dbReference>
<dbReference type="PANTHER" id="PTHR32305">
    <property type="match status" value="1"/>
</dbReference>
<dbReference type="InterPro" id="IPR003587">
    <property type="entry name" value="Hint_dom_N"/>
</dbReference>
<dbReference type="Gene3D" id="2.60.120.200">
    <property type="match status" value="3"/>
</dbReference>
<feature type="transmembrane region" description="Helical" evidence="5">
    <location>
        <begin position="3179"/>
        <end position="3199"/>
    </location>
</feature>
<dbReference type="Pfam" id="PF05593">
    <property type="entry name" value="RHS_repeat"/>
    <property type="match status" value="7"/>
</dbReference>
<accession>A0A3N1D401</accession>
<dbReference type="Gene3D" id="2.170.16.10">
    <property type="entry name" value="Hedgehog/Intein (Hint) domain"/>
    <property type="match status" value="1"/>
</dbReference>
<organism evidence="7 8">
    <name type="scientific">Actinocorallia herbida</name>
    <dbReference type="NCBI Taxonomy" id="58109"/>
    <lineage>
        <taxon>Bacteria</taxon>
        <taxon>Bacillati</taxon>
        <taxon>Actinomycetota</taxon>
        <taxon>Actinomycetes</taxon>
        <taxon>Streptosporangiales</taxon>
        <taxon>Thermomonosporaceae</taxon>
        <taxon>Actinocorallia</taxon>
    </lineage>
</organism>
<keyword evidence="1" id="KW-0732">Signal</keyword>
<dbReference type="SUPFAM" id="SSF49899">
    <property type="entry name" value="Concanavalin A-like lectins/glucanases"/>
    <property type="match status" value="3"/>
</dbReference>
<feature type="domain" description="Laminin G" evidence="6">
    <location>
        <begin position="1275"/>
        <end position="1461"/>
    </location>
</feature>
<evidence type="ECO:0000256" key="5">
    <source>
        <dbReference type="SAM" id="Phobius"/>
    </source>
</evidence>
<proteinExistence type="predicted"/>
<dbReference type="InterPro" id="IPR001791">
    <property type="entry name" value="Laminin_G"/>
</dbReference>
<keyword evidence="3" id="KW-1015">Disulfide bond</keyword>
<dbReference type="InterPro" id="IPR013320">
    <property type="entry name" value="ConA-like_dom_sf"/>
</dbReference>
<protein>
    <submittedName>
        <fullName evidence="7">RHS repeat-associated protein</fullName>
    </submittedName>
</protein>
<dbReference type="InterPro" id="IPR006530">
    <property type="entry name" value="YD"/>
</dbReference>
<dbReference type="InterPro" id="IPR030934">
    <property type="entry name" value="Intein_C"/>
</dbReference>
<evidence type="ECO:0000313" key="8">
    <source>
        <dbReference type="Proteomes" id="UP000272400"/>
    </source>
</evidence>
<dbReference type="NCBIfam" id="TIGR03696">
    <property type="entry name" value="Rhs_assc_core"/>
    <property type="match status" value="1"/>
</dbReference>
<dbReference type="OrthoDB" id="4981820at2"/>
<dbReference type="PROSITE" id="PS50025">
    <property type="entry name" value="LAM_G_DOMAIN"/>
    <property type="match status" value="1"/>
</dbReference>
<dbReference type="SMART" id="SM00306">
    <property type="entry name" value="HintN"/>
    <property type="match status" value="1"/>
</dbReference>
<keyword evidence="5" id="KW-1133">Transmembrane helix</keyword>
<dbReference type="InterPro" id="IPR056823">
    <property type="entry name" value="TEN-like_YD-shell"/>
</dbReference>
<keyword evidence="5" id="KW-0812">Transmembrane</keyword>
<dbReference type="Pfam" id="PF25023">
    <property type="entry name" value="TEN_YD-shell"/>
    <property type="match status" value="1"/>
</dbReference>
<evidence type="ECO:0000256" key="4">
    <source>
        <dbReference type="SAM" id="MobiDB-lite"/>
    </source>
</evidence>
<dbReference type="InterPro" id="IPR006558">
    <property type="entry name" value="LamG-like"/>
</dbReference>
<dbReference type="SUPFAM" id="SSF51294">
    <property type="entry name" value="Hedgehog/intein (Hint) domain"/>
    <property type="match status" value="1"/>
</dbReference>
<dbReference type="InterPro" id="IPR045351">
    <property type="entry name" value="DUF6531"/>
</dbReference>
<dbReference type="Proteomes" id="UP000272400">
    <property type="component" value="Unassembled WGS sequence"/>
</dbReference>
<keyword evidence="5" id="KW-0472">Membrane</keyword>
<dbReference type="InterPro" id="IPR050708">
    <property type="entry name" value="T6SS_VgrG/RHS"/>
</dbReference>
<comment type="caution">
    <text evidence="7">The sequence shown here is derived from an EMBL/GenBank/DDBJ whole genome shotgun (WGS) entry which is preliminary data.</text>
</comment>
<dbReference type="Pfam" id="PF13385">
    <property type="entry name" value="Laminin_G_3"/>
    <property type="match status" value="3"/>
</dbReference>
<dbReference type="CDD" id="cd00110">
    <property type="entry name" value="LamG"/>
    <property type="match status" value="1"/>
</dbReference>
<dbReference type="InterPro" id="IPR036844">
    <property type="entry name" value="Hint_dom_sf"/>
</dbReference>
<evidence type="ECO:0000259" key="6">
    <source>
        <dbReference type="PROSITE" id="PS50025"/>
    </source>
</evidence>
<name>A0A3N1D401_9ACTN</name>
<dbReference type="PROSITE" id="PS50818">
    <property type="entry name" value="INTEIN_C_TER"/>
    <property type="match status" value="1"/>
</dbReference>
<dbReference type="InterPro" id="IPR022385">
    <property type="entry name" value="Rhs_assc_core"/>
</dbReference>
<evidence type="ECO:0000256" key="1">
    <source>
        <dbReference type="ARBA" id="ARBA00022729"/>
    </source>
</evidence>
<feature type="region of interest" description="Disordered" evidence="4">
    <location>
        <begin position="95"/>
        <end position="193"/>
    </location>
</feature>
<sequence>MQLSLSQSVIGLLILLLAYRLGSAAGAAWPRLRRGGPSARRPRKRTALPRRGVAWVLLAAVTVTLTGDPARAVGELPTNPTPALSLPSGSTVLAWLGGEPAPGWKNLPRQEGDSPDGAPPPATSEDTRSGKGNGHTPKPGKGELPAYEPLEPKHEKGQSAKGVVGYVAKTSKRNSGKSTATSDYYDNADGSHTRVMSQAPVNFRDGKGEWKPIDPTLQTQADGDLAQTANGVGTEFAPSAADPELVRMSVDGYEVTYGLQGAAPVAPVVQDTRATYPDVLAQTDLELEATRTGLKETLVLKNADAASQWVFPLDSGGLTPELDANGGVLFKDAKGEVVTRVPAPYAEDSKWDPRSGHPAMTHDVEFQLFEQDGRTYLALTLDEEWLKSPDRAFPVRVDPTYTMYSVSTYVMTNWDGDHSAERTIAVGSWDNGPHTARSYLKFPDQVLDGSGVTVTAAKLKIFNIWASTCSAQQFDVFEGLEPWETWDAKMSTYATSPGFTQWLGYGYKAVPNACANNGGVNPDPAVGDLFEVSLDKNIINGWAQGTRENYGLVLNSPVDDNAHWKQFASYNNRDNPPRLEVTYTGTLPPQVRNQAPADGYVADTLTPALSATSTVDAAATVDGVRFRVYDSAGTQLADSGNVVTANSNESWTVPSGVLAWGKSYYWTAQAFDGVNYAPDFETLTLSTQVPQPEILSTLSQNGDEGYDPVNGNYTTTATDAEVETVGPELAVSRDYNSRDPRVTGAFGASWSSVFDAKVALQYVGSTTTVKSANVTYPDGSVVGFGKNSDGTFSPPSGRFATFRSTSATDYTLTDKMGTVYRFAQNLTGGVTGITSITDANGRALNFTWTGAVITKATSATSGRSLFLTWTTPTGTANQHVTTVKTDPATAGQAATAETWTYTYTGDRLSQACSQGCIQYTYESGSNYHSQVLDQGADSFWPLAETSGGVAYSAALENQGSDNALYTNVTLGAAGPLAGGQATAATFNGTNSGVQLPRTYKIGTKRPQGVSLWFKTTTAGRVLFSYQQENPLTTATAPSDYTPALYIDSNGKLNGTLFTNNTATQYSPMVSAAAVTDGNWHNAVLTGDGATQWLYLDGQYVDYRTGLHEVPGQWTDIVGAGYLGYKWPNQPNYSTSVKTGYASFFQGSIANVAYFDKLVSPANVGALWQASQTPTAFLKTITRPSGKAFAAVDYDLVTRNVTKVTDENGGVWELEKPTVSGSSKVYRGSVLGSAPATYFRLADGAGASQATDDLNSGTGTYGNVTLGGLGPFPDSPAAKFNGTTSYVELPANNSVGTRPGSVELWFSTSSAAGGVLYAQQENALPGATSAAGAAVPALYVGTDGKLHGKFWDANGTGSPLVSAGKVNDGKWHHALLSATANSQTLYLDGAAQGTVNAALVQTVANKVYVGGGFITSGWAAAPTNVYGYLNGSIAHVAYYRGALSADEATAHFTAASLSGGLAPVKSVRVKDPGGAYLTHEYDLANGGRQLAVTDGLGNRTAFGYDTGGFLRTTTDPNRNVDTTGHDARGNEISKTTCQNQAENKCSTTYYSYFPDATTTQLTPNPKNDVLLTVRDGRSTGPTDDTFLTVYAYDAAGNQTQIVTPPVPGFPGGRFTNTSYTDGTTIAAADSGYAPAGLPYRTVSPSGAVTLVSYFRSGDVASVTDAAGLVTRYTYDGLGRPLTKTTVSDTYPAGLTESYVYDAVGQVVQENDPAILNRVTGAIHTARTTTVFDVDGNVTSQTVADLTGGDASRATSATYNARGQMETSTDGLGKVTSFTYDAYGNTATETDASGAVTAYTYDANGKLLTQKLQAYTGDPGNPSAPHDLVQQANAYDPAGRLASVTDAMGYTTRYTYTNNDLVATVTKVDAAGQNPFVEQDNTYDAAGNAIKQVTNNGATTAQSTVDTASRVLSTTIDPTGVNRKTTYAYTPDDLVATSTQSDAGGYPTVTSFSYDPMGRVTKRSVMSDDPGHPVAWWKLDQTTGKTVHDDSGTGFTAAAGTGVTWADSAAALDGTANATIATNGPVVDTSQSFSVSAWVKPNTLTGAQTIASQDGARQSGFVLKYEPSVGKYAFLRANTDTDNPSVWSSAVSTTSAAVGTWAHLVATFNAADGSMKIFVNGQQQGTATAATPFNGTGQFVVGRAKWNGYLVDYANASIGNVQAYNRTLSGTEVTKLFTGGRGGATTAASTAVTTKYTLDKRGLPTRITDPNGNATDLVYDEAGQSVVATGPTVNVETAGGTPVAQHPVTMTGYNTFGEPTEAQDANGNVTTTTYDAEGQQKSVVMPPYTAPGASAPTPSSQNWTYDAVGQVTQIADGLGNTTSYTYDQLGNTASVEDADGNVATTVYDANSRPLAETSPTGARTQATYDHLGRTLTTTELERYPSPVAATTTYSYASSATNPGGAFLASATSPQGRTTTYGYNKVGEQTAETDPAGATTTTAYDKLGRPTKVTAHDGTAVSVGYDVNDNPISTKKLGTDGTTVLSTATAVYDAAGRSVSTTDERGFTTTFTRDAGGLLTSQTEPVTATTSIVTGFGYDANGNRTRTTDGRGNSWIYGYNSWNLQESTLEPTTPTYTAVADRRTLIRYDADQQATSQILPGGVTVSAQYDDLGRLTTQSGSGADAATATRTYTYDDDGRMLTAATASIGITVASTSETFTYNDRDMLLTAAGSAGSSSFAYGTDGLLASRTDAAGTTAYGYDTAGRLSTLDDPLTGTRLTYGYDTMSQLTSIAYGTAKTRSFTYDTRHRPTGDTLKTSAGTTIASVAYGYDDNSNVTSKTTTGVNGASANTYTYDRANRITGWNNGTTTTAYAYDASGNRVQVGAEVYTYDARDQLTSDGHTTYAYTARGTLSAQTGTSSGTYTSDAFGQQITQSAGAAGTQTYLLDALGRVITSGGPNPHTFAYSGMENTVASDGSNTYSRDTGDGLVGIGLTGSPSASVLAWTDRHDDVIGNFTTASTGLTGSTTYDPFGKKTASAGMAGNVGFQSGWTDASADRVNMTARWYNPATGQFQNKDTFDSTPTPNSANANPFAYVADNPVTGTDPSGHCWICGVAKKATSAVSTAYNYTTTAASTAWKNTTSYANSAWNYTVRTAKTVVHKVKDVKKKVTKVVKNYYQKAVKRVREIKKKVVTVVKKATKKIAKKVKTAVKKVKQAAKNAKKAVKNVAKSTKKWAKANASKIATVVSIVASVAVFAGCAAALGVATGGIGAIAGAAACGAVAGAVGGMIEQGGKCIEGQKGACSTGSFIKSGVLGGVTGAVGGAIGGGMGGLLAKSALKNSLPKLVGNVLDGAVTGAVSGAAENTVTYGMTCGSSKAGCSWSGAGQSAKDGAVTGALFGGGGAYLGNKFSKSKPGKQSEADDGMGASCPIKHSFTGSTKVLMADGSTKKISDIKVGDKIKNAVPAIEGKTQNHKVSRLIVTPDDRDFIDLRISSAKSPRGPPALLTTTAHHPFFSFTQQSWVDAADLRPGDQLQQIDGTRALVETTRSYQATGVTTYDLTINTLHTYYVLADTTPILVHNCGDDPQSAPGGKRGPAVSIKKLKMALGRAGMGVSDYDIVHVSEISIGGTPAYGVSPHTGSGMPQLGPRGRPLINISDMGLSDMQTAVTTVFHEIRHHQTFRLRGPDSVGGTEAAAEDYGVMMWQQFTRRVK</sequence>
<gene>
    <name evidence="7" type="ORF">EDD29_5927</name>
</gene>
<dbReference type="PANTHER" id="PTHR32305:SF15">
    <property type="entry name" value="PROTEIN RHSA-RELATED"/>
    <property type="match status" value="1"/>
</dbReference>